<dbReference type="PANTHER" id="PTHR32322:SF2">
    <property type="entry name" value="EAMA DOMAIN-CONTAINING PROTEIN"/>
    <property type="match status" value="1"/>
</dbReference>
<dbReference type="AlphaFoldDB" id="A0A5C6U3S6"/>
<gene>
    <name evidence="8" type="ORF">FSC37_15190</name>
</gene>
<feature type="transmembrane region" description="Helical" evidence="6">
    <location>
        <begin position="26"/>
        <end position="46"/>
    </location>
</feature>
<dbReference type="Pfam" id="PF00892">
    <property type="entry name" value="EamA"/>
    <property type="match status" value="1"/>
</dbReference>
<comment type="caution">
    <text evidence="8">The sequence shown here is derived from an EMBL/GenBank/DDBJ whole genome shotgun (WGS) entry which is preliminary data.</text>
</comment>
<keyword evidence="4 6" id="KW-1133">Transmembrane helix</keyword>
<keyword evidence="9" id="KW-1185">Reference proteome</keyword>
<evidence type="ECO:0000256" key="2">
    <source>
        <dbReference type="ARBA" id="ARBA00007362"/>
    </source>
</evidence>
<evidence type="ECO:0000313" key="8">
    <source>
        <dbReference type="EMBL" id="TXC66671.1"/>
    </source>
</evidence>
<keyword evidence="5 6" id="KW-0472">Membrane</keyword>
<comment type="subcellular location">
    <subcellularLocation>
        <location evidence="1">Membrane</location>
        <topology evidence="1">Multi-pass membrane protein</topology>
    </subcellularLocation>
</comment>
<dbReference type="GO" id="GO:0016020">
    <property type="term" value="C:membrane"/>
    <property type="evidence" value="ECO:0007669"/>
    <property type="project" value="UniProtKB-SubCell"/>
</dbReference>
<name>A0A5C6U3S6_9BURK</name>
<sequence length="180" mass="18696">MPAALVGLALASGAADAGFRDMGRDYAVGIALCLVGSFSYAIVTLLAKAAQGVGSYAFAAWQCGVGALLLAPWPWLQGWPAWGAAWGWLVGLAVLHTGLAYVLMYAGMARLPTVRIAALQFVYPGAAVLVDWLVYGRALTPWQGLGMAVMAAALWASKPSAAHRQTEAGKIACRHPAASP</sequence>
<feature type="domain" description="EamA" evidence="7">
    <location>
        <begin position="29"/>
        <end position="155"/>
    </location>
</feature>
<feature type="transmembrane region" description="Helical" evidence="6">
    <location>
        <begin position="53"/>
        <end position="73"/>
    </location>
</feature>
<protein>
    <submittedName>
        <fullName evidence="8">EamA family transporter</fullName>
    </submittedName>
</protein>
<evidence type="ECO:0000256" key="1">
    <source>
        <dbReference type="ARBA" id="ARBA00004141"/>
    </source>
</evidence>
<feature type="transmembrane region" description="Helical" evidence="6">
    <location>
        <begin position="116"/>
        <end position="135"/>
    </location>
</feature>
<dbReference type="InterPro" id="IPR000620">
    <property type="entry name" value="EamA_dom"/>
</dbReference>
<accession>A0A5C6U3S6</accession>
<keyword evidence="3 6" id="KW-0812">Transmembrane</keyword>
<evidence type="ECO:0000259" key="7">
    <source>
        <dbReference type="Pfam" id="PF00892"/>
    </source>
</evidence>
<evidence type="ECO:0000256" key="4">
    <source>
        <dbReference type="ARBA" id="ARBA00022989"/>
    </source>
</evidence>
<organism evidence="8 9">
    <name type="scientific">Piscinibacter aquaticus</name>
    <dbReference type="NCBI Taxonomy" id="392597"/>
    <lineage>
        <taxon>Bacteria</taxon>
        <taxon>Pseudomonadati</taxon>
        <taxon>Pseudomonadota</taxon>
        <taxon>Betaproteobacteria</taxon>
        <taxon>Burkholderiales</taxon>
        <taxon>Sphaerotilaceae</taxon>
        <taxon>Piscinibacter</taxon>
    </lineage>
</organism>
<proteinExistence type="inferred from homology"/>
<evidence type="ECO:0000256" key="3">
    <source>
        <dbReference type="ARBA" id="ARBA00022692"/>
    </source>
</evidence>
<dbReference type="Proteomes" id="UP000321832">
    <property type="component" value="Unassembled WGS sequence"/>
</dbReference>
<dbReference type="SUPFAM" id="SSF103481">
    <property type="entry name" value="Multidrug resistance efflux transporter EmrE"/>
    <property type="match status" value="1"/>
</dbReference>
<dbReference type="PANTHER" id="PTHR32322">
    <property type="entry name" value="INNER MEMBRANE TRANSPORTER"/>
    <property type="match status" value="1"/>
</dbReference>
<evidence type="ECO:0000256" key="6">
    <source>
        <dbReference type="SAM" id="Phobius"/>
    </source>
</evidence>
<evidence type="ECO:0000313" key="9">
    <source>
        <dbReference type="Proteomes" id="UP000321832"/>
    </source>
</evidence>
<dbReference type="InterPro" id="IPR050638">
    <property type="entry name" value="AA-Vitamin_Transporters"/>
</dbReference>
<dbReference type="EMBL" id="VOPW01000001">
    <property type="protein sequence ID" value="TXC66671.1"/>
    <property type="molecule type" value="Genomic_DNA"/>
</dbReference>
<feature type="transmembrane region" description="Helical" evidence="6">
    <location>
        <begin position="85"/>
        <end position="104"/>
    </location>
</feature>
<reference evidence="8 9" key="1">
    <citation type="submission" date="2019-08" db="EMBL/GenBank/DDBJ databases">
        <authorList>
            <person name="Khan S.A."/>
            <person name="Jeon C.O."/>
            <person name="Jeong S.E."/>
        </authorList>
    </citation>
    <scope>NUCLEOTIDE SEQUENCE [LARGE SCALE GENOMIC DNA]</scope>
    <source>
        <strain evidence="9">IMCC1728</strain>
    </source>
</reference>
<dbReference type="InterPro" id="IPR037185">
    <property type="entry name" value="EmrE-like"/>
</dbReference>
<comment type="similarity">
    <text evidence="2">Belongs to the EamA transporter family.</text>
</comment>
<evidence type="ECO:0000256" key="5">
    <source>
        <dbReference type="ARBA" id="ARBA00023136"/>
    </source>
</evidence>